<comment type="similarity">
    <text evidence="1">Belongs to the KIN17 family.</text>
</comment>
<dbReference type="Pfam" id="PF10357">
    <property type="entry name" value="WH_KIN17"/>
    <property type="match status" value="1"/>
</dbReference>
<feature type="compositionally biased region" description="Basic and acidic residues" evidence="5">
    <location>
        <begin position="202"/>
        <end position="214"/>
    </location>
</feature>
<dbReference type="InterPro" id="IPR019447">
    <property type="entry name" value="DNA/RNA-bd_Kin17_WH-like_dom"/>
</dbReference>
<dbReference type="AlphaFoldDB" id="A0A9P9A7X7"/>
<keyword evidence="8" id="KW-1185">Reference proteome</keyword>
<dbReference type="InterPro" id="IPR036236">
    <property type="entry name" value="Znf_C2H2_sf"/>
</dbReference>
<dbReference type="GO" id="GO:0006974">
    <property type="term" value="P:DNA damage response"/>
    <property type="evidence" value="ECO:0007669"/>
    <property type="project" value="TreeGrafter"/>
</dbReference>
<evidence type="ECO:0000256" key="2">
    <source>
        <dbReference type="ARBA" id="ARBA00022723"/>
    </source>
</evidence>
<evidence type="ECO:0000256" key="1">
    <source>
        <dbReference type="ARBA" id="ARBA00008517"/>
    </source>
</evidence>
<evidence type="ECO:0000256" key="3">
    <source>
        <dbReference type="ARBA" id="ARBA00022771"/>
    </source>
</evidence>
<dbReference type="InterPro" id="IPR056767">
    <property type="entry name" value="C2H2-Znf_KIN17"/>
</dbReference>
<sequence length="336" mass="37824">MPKAEVGSTKWVANKMRRKGLQKLKWYCQVCERQMPDDNGWKLHTQSESHVRRMLAVGEDPRKATEEFSREFLRHFIQLLKTGHGEKSVQINRFYQEVIAQKDHIHMNSTKWPNLTEFAKHLGREGICRVEETDKGLHVAWIDNSPEALRRQEELRRKDVQDRGNEEVEQMMIREQIKRAQQAEALRGGPGAAKSAEDDEEGHMLKREEGEKIKLSFGAKPAAHTPKAGEPITSGEKSASPAGESGQETKPTPAPEKPAAGGISLKMTAKPQTKNVFAAAKKNALSGSAPKKNAFEQPKKMSEAERIMREDMEQQKKRGRDGGSAAPFGKKQKTDR</sequence>
<evidence type="ECO:0000313" key="8">
    <source>
        <dbReference type="Proteomes" id="UP000770015"/>
    </source>
</evidence>
<dbReference type="FunFam" id="1.10.10.2030:FF:000001">
    <property type="entry name" value="DNA/RNA-binding protein KIN17, putative"/>
    <property type="match status" value="1"/>
</dbReference>
<gene>
    <name evidence="7" type="ORF">F5X68DRAFT_208550</name>
</gene>
<feature type="region of interest" description="Disordered" evidence="5">
    <location>
        <begin position="179"/>
        <end position="336"/>
    </location>
</feature>
<evidence type="ECO:0000256" key="5">
    <source>
        <dbReference type="SAM" id="MobiDB-lite"/>
    </source>
</evidence>
<dbReference type="Pfam" id="PF25095">
    <property type="entry name" value="C2H2-zf_KIN17"/>
    <property type="match status" value="1"/>
</dbReference>
<dbReference type="GO" id="GO:0005634">
    <property type="term" value="C:nucleus"/>
    <property type="evidence" value="ECO:0007669"/>
    <property type="project" value="TreeGrafter"/>
</dbReference>
<dbReference type="GO" id="GO:0006260">
    <property type="term" value="P:DNA replication"/>
    <property type="evidence" value="ECO:0007669"/>
    <property type="project" value="TreeGrafter"/>
</dbReference>
<dbReference type="InterPro" id="IPR038254">
    <property type="entry name" value="KIN17_WH-like_sf"/>
</dbReference>
<dbReference type="EMBL" id="JAGSXJ010000013">
    <property type="protein sequence ID" value="KAH6686224.1"/>
    <property type="molecule type" value="Genomic_DNA"/>
</dbReference>
<reference evidence="7" key="1">
    <citation type="journal article" date="2021" name="Nat. Commun.">
        <title>Genetic determinants of endophytism in the Arabidopsis root mycobiome.</title>
        <authorList>
            <person name="Mesny F."/>
            <person name="Miyauchi S."/>
            <person name="Thiergart T."/>
            <person name="Pickel B."/>
            <person name="Atanasova L."/>
            <person name="Karlsson M."/>
            <person name="Huettel B."/>
            <person name="Barry K.W."/>
            <person name="Haridas S."/>
            <person name="Chen C."/>
            <person name="Bauer D."/>
            <person name="Andreopoulos W."/>
            <person name="Pangilinan J."/>
            <person name="LaButti K."/>
            <person name="Riley R."/>
            <person name="Lipzen A."/>
            <person name="Clum A."/>
            <person name="Drula E."/>
            <person name="Henrissat B."/>
            <person name="Kohler A."/>
            <person name="Grigoriev I.V."/>
            <person name="Martin F.M."/>
            <person name="Hacquard S."/>
        </authorList>
    </citation>
    <scope>NUCLEOTIDE SEQUENCE</scope>
    <source>
        <strain evidence="7">MPI-SDFR-AT-0117</strain>
    </source>
</reference>
<dbReference type="GO" id="GO:0003690">
    <property type="term" value="F:double-stranded DNA binding"/>
    <property type="evidence" value="ECO:0007669"/>
    <property type="project" value="TreeGrafter"/>
</dbReference>
<comment type="caution">
    <text evidence="7">The sequence shown here is derived from an EMBL/GenBank/DDBJ whole genome shotgun (WGS) entry which is preliminary data.</text>
</comment>
<proteinExistence type="inferred from homology"/>
<dbReference type="PANTHER" id="PTHR12805:SF0">
    <property type="entry name" value="DNA_RNA-BINDING PROTEIN KIN17"/>
    <property type="match status" value="1"/>
</dbReference>
<dbReference type="GO" id="GO:0008270">
    <property type="term" value="F:zinc ion binding"/>
    <property type="evidence" value="ECO:0007669"/>
    <property type="project" value="UniProtKB-KW"/>
</dbReference>
<dbReference type="InterPro" id="IPR037321">
    <property type="entry name" value="KIN17-like"/>
</dbReference>
<dbReference type="Gene3D" id="1.10.10.2030">
    <property type="entry name" value="DNA/RNA-binding protein Kin17, conserved domain"/>
    <property type="match status" value="1"/>
</dbReference>
<keyword evidence="4" id="KW-0862">Zinc</keyword>
<keyword evidence="3" id="KW-0863">Zinc-finger</keyword>
<feature type="domain" description="DNA/RNA-binding protein Kin17 WH-like" evidence="6">
    <location>
        <begin position="52"/>
        <end position="178"/>
    </location>
</feature>
<dbReference type="PANTHER" id="PTHR12805">
    <property type="entry name" value="KIN17 KIN, ANTIGENIC DETERMINANT OF RECA PROTEIN HOMOLOG"/>
    <property type="match status" value="1"/>
</dbReference>
<feature type="compositionally biased region" description="Basic and acidic residues" evidence="5">
    <location>
        <begin position="293"/>
        <end position="316"/>
    </location>
</feature>
<evidence type="ECO:0000259" key="6">
    <source>
        <dbReference type="SMART" id="SM01253"/>
    </source>
</evidence>
<dbReference type="SUPFAM" id="SSF57667">
    <property type="entry name" value="beta-beta-alpha zinc fingers"/>
    <property type="match status" value="1"/>
</dbReference>
<evidence type="ECO:0000256" key="4">
    <source>
        <dbReference type="ARBA" id="ARBA00022833"/>
    </source>
</evidence>
<dbReference type="OrthoDB" id="10266249at2759"/>
<accession>A0A9P9A7X7</accession>
<dbReference type="Proteomes" id="UP000770015">
    <property type="component" value="Unassembled WGS sequence"/>
</dbReference>
<dbReference type="SMART" id="SM01253">
    <property type="entry name" value="Kin17_mid"/>
    <property type="match status" value="1"/>
</dbReference>
<organism evidence="7 8">
    <name type="scientific">Plectosphaerella plurivora</name>
    <dbReference type="NCBI Taxonomy" id="936078"/>
    <lineage>
        <taxon>Eukaryota</taxon>
        <taxon>Fungi</taxon>
        <taxon>Dikarya</taxon>
        <taxon>Ascomycota</taxon>
        <taxon>Pezizomycotina</taxon>
        <taxon>Sordariomycetes</taxon>
        <taxon>Hypocreomycetidae</taxon>
        <taxon>Glomerellales</taxon>
        <taxon>Plectosphaerellaceae</taxon>
        <taxon>Plectosphaerella</taxon>
    </lineage>
</organism>
<name>A0A9P9A7X7_9PEZI</name>
<evidence type="ECO:0000313" key="7">
    <source>
        <dbReference type="EMBL" id="KAH6686224.1"/>
    </source>
</evidence>
<protein>
    <submittedName>
        <fullName evidence="7">Zinc finger protein RTS2</fullName>
    </submittedName>
</protein>
<keyword evidence="2" id="KW-0479">Metal-binding</keyword>